<feature type="transmembrane region" description="Helical" evidence="11">
    <location>
        <begin position="201"/>
        <end position="231"/>
    </location>
</feature>
<feature type="transmembrane region" description="Helical" evidence="11">
    <location>
        <begin position="302"/>
        <end position="323"/>
    </location>
</feature>
<feature type="transmembrane region" description="Helical" evidence="11">
    <location>
        <begin position="34"/>
        <end position="59"/>
    </location>
</feature>
<keyword evidence="7" id="KW-0256">Endoplasmic reticulum</keyword>
<evidence type="ECO:0000256" key="1">
    <source>
        <dbReference type="ARBA" id="ARBA00004477"/>
    </source>
</evidence>
<dbReference type="GO" id="GO:0004376">
    <property type="term" value="F:GPI mannosyltransferase activity"/>
    <property type="evidence" value="ECO:0007669"/>
    <property type="project" value="InterPro"/>
</dbReference>
<dbReference type="RefSeq" id="WP_091380183.1">
    <property type="nucleotide sequence ID" value="NZ_FNDV01000011.1"/>
</dbReference>
<dbReference type="Proteomes" id="UP000199651">
    <property type="component" value="Unassembled WGS sequence"/>
</dbReference>
<dbReference type="STRING" id="504798.SAMN05421871_111139"/>
<dbReference type="OrthoDB" id="151635at2"/>
<keyword evidence="6 11" id="KW-0812">Transmembrane</keyword>
<dbReference type="AlphaFoldDB" id="A0A1H0T2U3"/>
<evidence type="ECO:0000256" key="8">
    <source>
        <dbReference type="ARBA" id="ARBA00022989"/>
    </source>
</evidence>
<keyword evidence="5" id="KW-0808">Transferase</keyword>
<feature type="transmembrane region" description="Helical" evidence="11">
    <location>
        <begin position="330"/>
        <end position="348"/>
    </location>
</feature>
<sequence>MSATDVAPASAEETTTAQPEVAPRRVRRWTARRITHVIAPGVIFLGIREFGLLILSWMAGRNDISTTDALKSWDGQWFLAIAGNGYAGVPSGLVDAFGKRSFETPLAFFPGYPTVVGWLSDLGFRLLPSALAVTVAFGVVCAYGLTRLGTIITGGSRTVGLILVALFAASPMAIVLSMAYSEAMFCALAVWALVFVLERQWIGAGLCCAAAGLVRPTASALILAVGLAALVAVFQRRDSWRPWLGGVLAPVGLIGYLAWVGVQTGEWDGWFALQRRGWDSEFDGGVATVRFTMDVLGNARSVLEVATVGLIVGALALLVIGWRRRLEWPLLVYAAGVLAMDLCSNGLMNSKARLMLPAFTLLIPIALALAKRRPSTVVLTLAGIAVASAWFGAYSITAWGYAI</sequence>
<keyword evidence="13" id="KW-1185">Reference proteome</keyword>
<feature type="transmembrane region" description="Helical" evidence="11">
    <location>
        <begin position="377"/>
        <end position="402"/>
    </location>
</feature>
<name>A0A1H0T2U3_9PSEU</name>
<evidence type="ECO:0000256" key="6">
    <source>
        <dbReference type="ARBA" id="ARBA00022692"/>
    </source>
</evidence>
<evidence type="ECO:0000256" key="3">
    <source>
        <dbReference type="ARBA" id="ARBA00022502"/>
    </source>
</evidence>
<evidence type="ECO:0000256" key="10">
    <source>
        <dbReference type="SAM" id="MobiDB-lite"/>
    </source>
</evidence>
<evidence type="ECO:0000256" key="11">
    <source>
        <dbReference type="SAM" id="Phobius"/>
    </source>
</evidence>
<evidence type="ECO:0000256" key="5">
    <source>
        <dbReference type="ARBA" id="ARBA00022679"/>
    </source>
</evidence>
<evidence type="ECO:0000313" key="12">
    <source>
        <dbReference type="EMBL" id="SDP48264.1"/>
    </source>
</evidence>
<dbReference type="PANTHER" id="PTHR12468">
    <property type="entry name" value="GPI MANNOSYLTRANSFERASE 2"/>
    <property type="match status" value="1"/>
</dbReference>
<feature type="transmembrane region" description="Helical" evidence="11">
    <location>
        <begin position="243"/>
        <end position="262"/>
    </location>
</feature>
<organism evidence="12 13">
    <name type="scientific">Actinokineospora alba</name>
    <dbReference type="NCBI Taxonomy" id="504798"/>
    <lineage>
        <taxon>Bacteria</taxon>
        <taxon>Bacillati</taxon>
        <taxon>Actinomycetota</taxon>
        <taxon>Actinomycetes</taxon>
        <taxon>Pseudonocardiales</taxon>
        <taxon>Pseudonocardiaceae</taxon>
        <taxon>Actinokineospora</taxon>
    </lineage>
</organism>
<accession>A0A1H0T2U3</accession>
<comment type="subcellular location">
    <subcellularLocation>
        <location evidence="1">Endoplasmic reticulum membrane</location>
        <topology evidence="1">Multi-pass membrane protein</topology>
    </subcellularLocation>
</comment>
<feature type="transmembrane region" description="Helical" evidence="11">
    <location>
        <begin position="126"/>
        <end position="146"/>
    </location>
</feature>
<evidence type="ECO:0000256" key="9">
    <source>
        <dbReference type="ARBA" id="ARBA00023136"/>
    </source>
</evidence>
<dbReference type="GO" id="GO:0016020">
    <property type="term" value="C:membrane"/>
    <property type="evidence" value="ECO:0007669"/>
    <property type="project" value="GOC"/>
</dbReference>
<evidence type="ECO:0008006" key="14">
    <source>
        <dbReference type="Google" id="ProtNLM"/>
    </source>
</evidence>
<dbReference type="EMBL" id="FNJB01000009">
    <property type="protein sequence ID" value="SDP48264.1"/>
    <property type="molecule type" value="Genomic_DNA"/>
</dbReference>
<keyword evidence="4" id="KW-0328">Glycosyltransferase</keyword>
<dbReference type="GO" id="GO:0006506">
    <property type="term" value="P:GPI anchor biosynthetic process"/>
    <property type="evidence" value="ECO:0007669"/>
    <property type="project" value="UniProtKB-UniPathway"/>
</dbReference>
<dbReference type="UniPathway" id="UPA00196"/>
<evidence type="ECO:0000256" key="2">
    <source>
        <dbReference type="ARBA" id="ARBA00004687"/>
    </source>
</evidence>
<keyword evidence="8 11" id="KW-1133">Transmembrane helix</keyword>
<evidence type="ECO:0000256" key="7">
    <source>
        <dbReference type="ARBA" id="ARBA00022824"/>
    </source>
</evidence>
<gene>
    <name evidence="12" type="ORF">SAMN05192558_109235</name>
</gene>
<reference evidence="13" key="1">
    <citation type="submission" date="2016-10" db="EMBL/GenBank/DDBJ databases">
        <authorList>
            <person name="Varghese N."/>
            <person name="Submissions S."/>
        </authorList>
    </citation>
    <scope>NUCLEOTIDE SEQUENCE [LARGE SCALE GENOMIC DNA]</scope>
    <source>
        <strain evidence="13">IBRC-M 10655</strain>
    </source>
</reference>
<dbReference type="InterPro" id="IPR007315">
    <property type="entry name" value="PIG-V/Gpi18"/>
</dbReference>
<comment type="pathway">
    <text evidence="2">Glycolipid biosynthesis; glycosylphosphatidylinositol-anchor biosynthesis.</text>
</comment>
<proteinExistence type="predicted"/>
<keyword evidence="3" id="KW-0337">GPI-anchor biosynthesis</keyword>
<protein>
    <recommendedName>
        <fullName evidence="14">Dolichyl-phosphate-mannose-protein mannosyltransferase</fullName>
    </recommendedName>
</protein>
<feature type="transmembrane region" description="Helical" evidence="11">
    <location>
        <begin position="354"/>
        <end position="370"/>
    </location>
</feature>
<feature type="region of interest" description="Disordered" evidence="10">
    <location>
        <begin position="1"/>
        <end position="22"/>
    </location>
</feature>
<keyword evidence="9 11" id="KW-0472">Membrane</keyword>
<feature type="transmembrane region" description="Helical" evidence="11">
    <location>
        <begin position="158"/>
        <end position="181"/>
    </location>
</feature>
<evidence type="ECO:0000313" key="13">
    <source>
        <dbReference type="Proteomes" id="UP000199651"/>
    </source>
</evidence>
<dbReference type="PANTHER" id="PTHR12468:SF2">
    <property type="entry name" value="GPI MANNOSYLTRANSFERASE 2"/>
    <property type="match status" value="1"/>
</dbReference>
<evidence type="ECO:0000256" key="4">
    <source>
        <dbReference type="ARBA" id="ARBA00022676"/>
    </source>
</evidence>
<dbReference type="GO" id="GO:0000009">
    <property type="term" value="F:alpha-1,6-mannosyltransferase activity"/>
    <property type="evidence" value="ECO:0007669"/>
    <property type="project" value="InterPro"/>
</dbReference>